<evidence type="ECO:0000313" key="2">
    <source>
        <dbReference type="Proteomes" id="UP000001857"/>
    </source>
</evidence>
<dbReference type="HOGENOM" id="CLU_3278467_0_0_6"/>
<accession>B5EWA7</accession>
<proteinExistence type="predicted"/>
<reference evidence="1 2" key="2">
    <citation type="journal article" date="2009" name="Nature">
        <title>A single regulatory gene is sufficient to alter bacterial host range.</title>
        <authorList>
            <person name="Mandel M.J."/>
            <person name="Wollenberg M.S."/>
            <person name="Stabb E.V."/>
            <person name="Visick K.L."/>
            <person name="Ruby E.G."/>
        </authorList>
    </citation>
    <scope>NUCLEOTIDE SEQUENCE [LARGE SCALE GENOMIC DNA]</scope>
    <source>
        <strain evidence="1 2">MJ11</strain>
        <plasmid evidence="2">Plasmid pMJ100</plasmid>
    </source>
</reference>
<gene>
    <name evidence="1" type="ordered locus">VFMJ11_B0163</name>
</gene>
<reference evidence="2" key="1">
    <citation type="submission" date="2008-08" db="EMBL/GenBank/DDBJ databases">
        <title>Complete sequence of Vibrio fischeri strain MJ11.</title>
        <authorList>
            <person name="Mandel M.J."/>
            <person name="Stabb E.V."/>
            <person name="Ruby E.G."/>
            <person name="Ferriera S."/>
            <person name="Johnson J."/>
            <person name="Kravitz S."/>
            <person name="Beeson K."/>
            <person name="Sutton G."/>
            <person name="Rogers Y.-H."/>
            <person name="Friedman R."/>
            <person name="Frazier M."/>
            <person name="Venter J.C."/>
        </authorList>
    </citation>
    <scope>NUCLEOTIDE SEQUENCE [LARGE SCALE GENOMIC DNA]</scope>
    <source>
        <strain evidence="2">MJ11</strain>
        <plasmid evidence="2">Plasmid pMJ100</plasmid>
    </source>
</reference>
<sequence>MKRKGARKTSKKRILIKQVSFKKSPRYSFHFCLKLSLVIAD</sequence>
<dbReference type="EMBL" id="CP001134">
    <property type="protein sequence ID" value="ACH64754.1"/>
    <property type="molecule type" value="Genomic_DNA"/>
</dbReference>
<evidence type="ECO:0000313" key="1">
    <source>
        <dbReference type="EMBL" id="ACH64754.1"/>
    </source>
</evidence>
<dbReference type="KEGG" id="vfm:VFMJ11_B0163"/>
<protein>
    <submittedName>
        <fullName evidence="1">Uncharacterized protein</fullName>
    </submittedName>
</protein>
<dbReference type="AlphaFoldDB" id="B5EWA7"/>
<organism evidence="1 2">
    <name type="scientific">Aliivibrio fischeri (strain MJ11)</name>
    <name type="common">Vibrio fischeri</name>
    <dbReference type="NCBI Taxonomy" id="388396"/>
    <lineage>
        <taxon>Bacteria</taxon>
        <taxon>Pseudomonadati</taxon>
        <taxon>Pseudomonadota</taxon>
        <taxon>Gammaproteobacteria</taxon>
        <taxon>Vibrionales</taxon>
        <taxon>Vibrionaceae</taxon>
        <taxon>Aliivibrio</taxon>
    </lineage>
</organism>
<dbReference type="Proteomes" id="UP000001857">
    <property type="component" value="Plasmid pMJ100"/>
</dbReference>
<keyword evidence="1" id="KW-0614">Plasmid</keyword>
<name>B5EWA7_ALIFM</name>
<geneLocation type="plasmid" evidence="1 2">
    <name>pMJ100</name>
</geneLocation>